<gene>
    <name evidence="2" type="ORF">MELLADRAFT_71370</name>
</gene>
<dbReference type="Pfam" id="PF04614">
    <property type="entry name" value="Pex19"/>
    <property type="match status" value="1"/>
</dbReference>
<organism evidence="3">
    <name type="scientific">Melampsora larici-populina (strain 98AG31 / pathotype 3-4-7)</name>
    <name type="common">Poplar leaf rust fungus</name>
    <dbReference type="NCBI Taxonomy" id="747676"/>
    <lineage>
        <taxon>Eukaryota</taxon>
        <taxon>Fungi</taxon>
        <taxon>Dikarya</taxon>
        <taxon>Basidiomycota</taxon>
        <taxon>Pucciniomycotina</taxon>
        <taxon>Pucciniomycetes</taxon>
        <taxon>Pucciniales</taxon>
        <taxon>Melampsoraceae</taxon>
        <taxon>Melampsora</taxon>
    </lineage>
</organism>
<dbReference type="STRING" id="747676.F4RFT6"/>
<feature type="compositionally biased region" description="Low complexity" evidence="1">
    <location>
        <begin position="151"/>
        <end position="162"/>
    </location>
</feature>
<feature type="region of interest" description="Disordered" evidence="1">
    <location>
        <begin position="309"/>
        <end position="341"/>
    </location>
</feature>
<dbReference type="PANTHER" id="PTHR12774">
    <property type="entry name" value="PEROXISOMAL BIOGENESIS FACTOR 19"/>
    <property type="match status" value="1"/>
</dbReference>
<dbReference type="KEGG" id="mlr:MELLADRAFT_71370"/>
<dbReference type="InterPro" id="IPR038322">
    <property type="entry name" value="Pex19_C_sf"/>
</dbReference>
<name>F4RFT6_MELLP</name>
<dbReference type="EMBL" id="GL883099">
    <property type="protein sequence ID" value="EGG08864.1"/>
    <property type="molecule type" value="Genomic_DNA"/>
</dbReference>
<sequence>MSTVLEMSNANVPLAASLDIEDDMDDFDDVLDQFKPATKPELPESNTLTESPSAVPSPPSAHPSPGHNESSGSEDESWQNSLPDDFARDLAEGMEALLSSMKEEDGGEFKKHLEAMMATDGDPTSVNIFQALGAMAEADTTSPKAPPTPQAGSSSAGTASGAPQNFQDAIKNTMDKLKESDVSAKENVAPSSSDDQLAALFEQMMSAQGGLPDESQLQTMLQGFMEELMSKQIMYEPLKEMNRQYPGWLNERKATLPKEDVDRYQTQSEIVAAVVNKFEDPAWDEDEKAGGDKFAARQKEVVNLLTKMQDCGSPPQELLGEMPPGLLGEDGMPNPEQCTIS</sequence>
<dbReference type="Proteomes" id="UP000001072">
    <property type="component" value="Unassembled WGS sequence"/>
</dbReference>
<accession>F4RFT6</accession>
<dbReference type="GO" id="GO:0045046">
    <property type="term" value="P:protein import into peroxisome membrane"/>
    <property type="evidence" value="ECO:0007669"/>
    <property type="project" value="TreeGrafter"/>
</dbReference>
<proteinExistence type="predicted"/>
<feature type="region of interest" description="Disordered" evidence="1">
    <location>
        <begin position="27"/>
        <end position="105"/>
    </location>
</feature>
<keyword evidence="3" id="KW-1185">Reference proteome</keyword>
<dbReference type="VEuPathDB" id="FungiDB:MELLADRAFT_71370"/>
<protein>
    <submittedName>
        <fullName evidence="2">Uncharacterized protein</fullName>
    </submittedName>
</protein>
<reference evidence="3" key="1">
    <citation type="journal article" date="2011" name="Proc. Natl. Acad. Sci. U.S.A.">
        <title>Obligate biotrophy features unraveled by the genomic analysis of rust fungi.</title>
        <authorList>
            <person name="Duplessis S."/>
            <person name="Cuomo C.A."/>
            <person name="Lin Y.-C."/>
            <person name="Aerts A."/>
            <person name="Tisserant E."/>
            <person name="Veneault-Fourrey C."/>
            <person name="Joly D.L."/>
            <person name="Hacquard S."/>
            <person name="Amselem J."/>
            <person name="Cantarel B.L."/>
            <person name="Chiu R."/>
            <person name="Coutinho P.M."/>
            <person name="Feau N."/>
            <person name="Field M."/>
            <person name="Frey P."/>
            <person name="Gelhaye E."/>
            <person name="Goldberg J."/>
            <person name="Grabherr M.G."/>
            <person name="Kodira C.D."/>
            <person name="Kohler A."/>
            <person name="Kuees U."/>
            <person name="Lindquist E.A."/>
            <person name="Lucas S.M."/>
            <person name="Mago R."/>
            <person name="Mauceli E."/>
            <person name="Morin E."/>
            <person name="Murat C."/>
            <person name="Pangilinan J.L."/>
            <person name="Park R."/>
            <person name="Pearson M."/>
            <person name="Quesneville H."/>
            <person name="Rouhier N."/>
            <person name="Sakthikumar S."/>
            <person name="Salamov A.A."/>
            <person name="Schmutz J."/>
            <person name="Selles B."/>
            <person name="Shapiro H."/>
            <person name="Tanguay P."/>
            <person name="Tuskan G.A."/>
            <person name="Henrissat B."/>
            <person name="Van de Peer Y."/>
            <person name="Rouze P."/>
            <person name="Ellis J.G."/>
            <person name="Dodds P.N."/>
            <person name="Schein J.E."/>
            <person name="Zhong S."/>
            <person name="Hamelin R.C."/>
            <person name="Grigoriev I.V."/>
            <person name="Szabo L.J."/>
            <person name="Martin F."/>
        </authorList>
    </citation>
    <scope>NUCLEOTIDE SEQUENCE [LARGE SCALE GENOMIC DNA]</scope>
    <source>
        <strain evidence="3">98AG31 / pathotype 3-4-7</strain>
    </source>
</reference>
<feature type="compositionally biased region" description="Basic and acidic residues" evidence="1">
    <location>
        <begin position="173"/>
        <end position="184"/>
    </location>
</feature>
<dbReference type="Gene3D" id="1.20.120.900">
    <property type="entry name" value="Pex19, mPTS binding domain"/>
    <property type="match status" value="1"/>
</dbReference>
<dbReference type="AlphaFoldDB" id="F4RFT6"/>
<evidence type="ECO:0000256" key="1">
    <source>
        <dbReference type="SAM" id="MobiDB-lite"/>
    </source>
</evidence>
<evidence type="ECO:0000313" key="2">
    <source>
        <dbReference type="EMBL" id="EGG08864.1"/>
    </source>
</evidence>
<feature type="compositionally biased region" description="Low complexity" evidence="1">
    <location>
        <begin position="314"/>
        <end position="331"/>
    </location>
</feature>
<dbReference type="GO" id="GO:0005778">
    <property type="term" value="C:peroxisomal membrane"/>
    <property type="evidence" value="ECO:0007669"/>
    <property type="project" value="TreeGrafter"/>
</dbReference>
<dbReference type="InParanoid" id="F4RFT6"/>
<dbReference type="HOGENOM" id="CLU_043063_0_0_1"/>
<dbReference type="GO" id="GO:0033328">
    <property type="term" value="F:peroxisome membrane targeting sequence binding"/>
    <property type="evidence" value="ECO:0007669"/>
    <property type="project" value="TreeGrafter"/>
</dbReference>
<dbReference type="PANTHER" id="PTHR12774:SF2">
    <property type="entry name" value="PEROXISOMAL BIOGENESIS FACTOR 19"/>
    <property type="match status" value="1"/>
</dbReference>
<dbReference type="OrthoDB" id="21292at2759"/>
<evidence type="ECO:0000313" key="3">
    <source>
        <dbReference type="Proteomes" id="UP000001072"/>
    </source>
</evidence>
<dbReference type="RefSeq" id="XP_007407838.1">
    <property type="nucleotide sequence ID" value="XM_007407776.1"/>
</dbReference>
<dbReference type="InterPro" id="IPR006708">
    <property type="entry name" value="Pex19"/>
</dbReference>
<dbReference type="eggNOG" id="KOG3133">
    <property type="taxonomic scope" value="Eukaryota"/>
</dbReference>
<dbReference type="GeneID" id="18931804"/>
<feature type="region of interest" description="Disordered" evidence="1">
    <location>
        <begin position="137"/>
        <end position="192"/>
    </location>
</feature>